<evidence type="ECO:0000256" key="6">
    <source>
        <dbReference type="ARBA" id="ARBA00022792"/>
    </source>
</evidence>
<name>A0A395RRD7_FUSSP</name>
<comment type="subcellular location">
    <subcellularLocation>
        <location evidence="1">Mitochondrion inner membrane</location>
        <topology evidence="1">Multi-pass membrane protein</topology>
    </subcellularLocation>
</comment>
<accession>A0A395RRD7</accession>
<keyword evidence="5" id="KW-0677">Repeat</keyword>
<keyword evidence="6" id="KW-0999">Mitochondrion inner membrane</keyword>
<proteinExistence type="inferred from homology"/>
<organism evidence="12 13">
    <name type="scientific">Fusarium sporotrichioides</name>
    <dbReference type="NCBI Taxonomy" id="5514"/>
    <lineage>
        <taxon>Eukaryota</taxon>
        <taxon>Fungi</taxon>
        <taxon>Dikarya</taxon>
        <taxon>Ascomycota</taxon>
        <taxon>Pezizomycotina</taxon>
        <taxon>Sordariomycetes</taxon>
        <taxon>Hypocreomycetidae</taxon>
        <taxon>Hypocreales</taxon>
        <taxon>Nectriaceae</taxon>
        <taxon>Fusarium</taxon>
    </lineage>
</organism>
<comment type="caution">
    <text evidence="12">The sequence shown here is derived from an EMBL/GenBank/DDBJ whole genome shotgun (WGS) entry which is preliminary data.</text>
</comment>
<dbReference type="STRING" id="5514.A0A395RRD7"/>
<reference evidence="12 13" key="1">
    <citation type="journal article" date="2018" name="PLoS Pathog.">
        <title>Evolution of structural diversity of trichothecenes, a family of toxins produced by plant pathogenic and entomopathogenic fungi.</title>
        <authorList>
            <person name="Proctor R.H."/>
            <person name="McCormick S.P."/>
            <person name="Kim H.S."/>
            <person name="Cardoza R.E."/>
            <person name="Stanley A.M."/>
            <person name="Lindo L."/>
            <person name="Kelly A."/>
            <person name="Brown D.W."/>
            <person name="Lee T."/>
            <person name="Vaughan M.M."/>
            <person name="Alexander N.J."/>
            <person name="Busman M."/>
            <person name="Gutierrez S."/>
        </authorList>
    </citation>
    <scope>NUCLEOTIDE SEQUENCE [LARGE SCALE GENOMIC DNA]</scope>
    <source>
        <strain evidence="12 13">NRRL 3299</strain>
    </source>
</reference>
<dbReference type="Proteomes" id="UP000266152">
    <property type="component" value="Unassembled WGS sequence"/>
</dbReference>
<dbReference type="PROSITE" id="PS50920">
    <property type="entry name" value="SOLCAR"/>
    <property type="match status" value="2"/>
</dbReference>
<evidence type="ECO:0000313" key="12">
    <source>
        <dbReference type="EMBL" id="RGP62700.1"/>
    </source>
</evidence>
<dbReference type="SUPFAM" id="SSF103506">
    <property type="entry name" value="Mitochondrial carrier"/>
    <property type="match status" value="1"/>
</dbReference>
<evidence type="ECO:0000256" key="5">
    <source>
        <dbReference type="ARBA" id="ARBA00022737"/>
    </source>
</evidence>
<dbReference type="InterPro" id="IPR050391">
    <property type="entry name" value="Mito_Metabolite_Transporter"/>
</dbReference>
<dbReference type="FunFam" id="1.50.40.10:FF:000009">
    <property type="entry name" value="Mitochondrial 2-oxoglutarate/malate carrier protein"/>
    <property type="match status" value="1"/>
</dbReference>
<dbReference type="PANTHER" id="PTHR45618">
    <property type="entry name" value="MITOCHONDRIAL DICARBOXYLATE CARRIER-RELATED"/>
    <property type="match status" value="1"/>
</dbReference>
<keyword evidence="13" id="KW-1185">Reference proteome</keyword>
<evidence type="ECO:0000313" key="13">
    <source>
        <dbReference type="Proteomes" id="UP000266152"/>
    </source>
</evidence>
<evidence type="ECO:0000256" key="9">
    <source>
        <dbReference type="ARBA" id="ARBA00023136"/>
    </source>
</evidence>
<dbReference type="AlphaFoldDB" id="A0A395RRD7"/>
<keyword evidence="3 11" id="KW-0813">Transport</keyword>
<dbReference type="Gene3D" id="1.50.40.10">
    <property type="entry name" value="Mitochondrial carrier domain"/>
    <property type="match status" value="1"/>
</dbReference>
<keyword evidence="9 10" id="KW-0472">Membrane</keyword>
<evidence type="ECO:0000256" key="7">
    <source>
        <dbReference type="ARBA" id="ARBA00022989"/>
    </source>
</evidence>
<gene>
    <name evidence="12" type="ORF">FSPOR_9087</name>
</gene>
<evidence type="ECO:0000256" key="10">
    <source>
        <dbReference type="PROSITE-ProRule" id="PRU00282"/>
    </source>
</evidence>
<keyword evidence="7" id="KW-1133">Transmembrane helix</keyword>
<feature type="repeat" description="Solcar" evidence="10">
    <location>
        <begin position="88"/>
        <end position="179"/>
    </location>
</feature>
<dbReference type="EMBL" id="PXOF01000143">
    <property type="protein sequence ID" value="RGP62700.1"/>
    <property type="molecule type" value="Genomic_DNA"/>
</dbReference>
<evidence type="ECO:0000256" key="8">
    <source>
        <dbReference type="ARBA" id="ARBA00023128"/>
    </source>
</evidence>
<dbReference type="GO" id="GO:0005743">
    <property type="term" value="C:mitochondrial inner membrane"/>
    <property type="evidence" value="ECO:0007669"/>
    <property type="project" value="UniProtKB-SubCell"/>
</dbReference>
<keyword evidence="4 10" id="KW-0812">Transmembrane</keyword>
<evidence type="ECO:0000256" key="2">
    <source>
        <dbReference type="ARBA" id="ARBA00006375"/>
    </source>
</evidence>
<sequence>MIATIIIQPIYMVKVLLQLVDTSQTAGPKPTPLSVALKISAQGRFLNFYTGLSAGLFRQGVYTTARLGLFYNFMKCLQKYYQEQNKPISFAKRCGAGLLAGGLGAVIGNPADLALVRMQADGILPAANRNNYKSVIDALVSITRVEGVRALWAGATPTIARAMSLNLGQLTFFPETKAQLKAHTEWSAATQALTASTIAGFVSAVVGVPFDFVKTRLQEQKLQKKAGRDFIMALAPFTVELRHTLLADYLKWIMI</sequence>
<evidence type="ECO:0000256" key="3">
    <source>
        <dbReference type="ARBA" id="ARBA00022448"/>
    </source>
</evidence>
<dbReference type="InterPro" id="IPR023395">
    <property type="entry name" value="MCP_dom_sf"/>
</dbReference>
<dbReference type="Pfam" id="PF00153">
    <property type="entry name" value="Mito_carr"/>
    <property type="match status" value="3"/>
</dbReference>
<evidence type="ECO:0000256" key="11">
    <source>
        <dbReference type="RuleBase" id="RU000488"/>
    </source>
</evidence>
<feature type="repeat" description="Solcar" evidence="10">
    <location>
        <begin position="1"/>
        <end position="76"/>
    </location>
</feature>
<evidence type="ECO:0000256" key="4">
    <source>
        <dbReference type="ARBA" id="ARBA00022692"/>
    </source>
</evidence>
<dbReference type="InterPro" id="IPR018108">
    <property type="entry name" value="MCP_transmembrane"/>
</dbReference>
<keyword evidence="8" id="KW-0496">Mitochondrion</keyword>
<evidence type="ECO:0000256" key="1">
    <source>
        <dbReference type="ARBA" id="ARBA00004448"/>
    </source>
</evidence>
<protein>
    <submittedName>
        <fullName evidence="12">Putative mitochondrial 2-oxoglutarate/malate carrier protein</fullName>
    </submittedName>
</protein>
<comment type="similarity">
    <text evidence="2 11">Belongs to the mitochondrial carrier (TC 2.A.29) family.</text>
</comment>